<dbReference type="Gene3D" id="3.40.50.2300">
    <property type="match status" value="2"/>
</dbReference>
<feature type="domain" description="Response regulatory" evidence="8">
    <location>
        <begin position="712"/>
        <end position="820"/>
    </location>
</feature>
<evidence type="ECO:0000256" key="3">
    <source>
        <dbReference type="ARBA" id="ARBA00022553"/>
    </source>
</evidence>
<dbReference type="InterPro" id="IPR003661">
    <property type="entry name" value="HisK_dim/P_dom"/>
</dbReference>
<dbReference type="AlphaFoldDB" id="A0A849KFS1"/>
<dbReference type="Pfam" id="PF00072">
    <property type="entry name" value="Response_reg"/>
    <property type="match status" value="2"/>
</dbReference>
<dbReference type="InterPro" id="IPR035965">
    <property type="entry name" value="PAS-like_dom_sf"/>
</dbReference>
<dbReference type="PRINTS" id="PR00344">
    <property type="entry name" value="BCTRLSENSOR"/>
</dbReference>
<dbReference type="SMART" id="SM00448">
    <property type="entry name" value="REC"/>
    <property type="match status" value="2"/>
</dbReference>
<feature type="domain" description="Response regulatory" evidence="8">
    <location>
        <begin position="566"/>
        <end position="682"/>
    </location>
</feature>
<accession>A0A849KFS1</accession>
<dbReference type="CDD" id="cd00156">
    <property type="entry name" value="REC"/>
    <property type="match status" value="1"/>
</dbReference>
<dbReference type="NCBIfam" id="TIGR00229">
    <property type="entry name" value="sensory_box"/>
    <property type="match status" value="1"/>
</dbReference>
<dbReference type="SMART" id="SM00388">
    <property type="entry name" value="HisKA"/>
    <property type="match status" value="1"/>
</dbReference>
<dbReference type="InterPro" id="IPR036097">
    <property type="entry name" value="HisK_dim/P_sf"/>
</dbReference>
<comment type="catalytic activity">
    <reaction evidence="1">
        <text>ATP + protein L-histidine = ADP + protein N-phospho-L-histidine.</text>
        <dbReference type="EC" id="2.7.13.3"/>
    </reaction>
</comment>
<evidence type="ECO:0000256" key="1">
    <source>
        <dbReference type="ARBA" id="ARBA00000085"/>
    </source>
</evidence>
<organism evidence="10 11">
    <name type="scientific">Ramlibacter montanisoli</name>
    <dbReference type="NCBI Taxonomy" id="2732512"/>
    <lineage>
        <taxon>Bacteria</taxon>
        <taxon>Pseudomonadati</taxon>
        <taxon>Pseudomonadota</taxon>
        <taxon>Betaproteobacteria</taxon>
        <taxon>Burkholderiales</taxon>
        <taxon>Comamonadaceae</taxon>
        <taxon>Ramlibacter</taxon>
    </lineage>
</organism>
<dbReference type="SMART" id="SM00387">
    <property type="entry name" value="HATPase_c"/>
    <property type="match status" value="1"/>
</dbReference>
<dbReference type="InterPro" id="IPR013656">
    <property type="entry name" value="PAS_4"/>
</dbReference>
<dbReference type="InterPro" id="IPR004358">
    <property type="entry name" value="Sig_transdc_His_kin-like_C"/>
</dbReference>
<dbReference type="InterPro" id="IPR001789">
    <property type="entry name" value="Sig_transdc_resp-reg_receiver"/>
</dbReference>
<evidence type="ECO:0000256" key="2">
    <source>
        <dbReference type="ARBA" id="ARBA00012438"/>
    </source>
</evidence>
<comment type="caution">
    <text evidence="10">The sequence shown here is derived from an EMBL/GenBank/DDBJ whole genome shotgun (WGS) entry which is preliminary data.</text>
</comment>
<dbReference type="PROSITE" id="PS50110">
    <property type="entry name" value="RESPONSE_REGULATORY"/>
    <property type="match status" value="2"/>
</dbReference>
<evidence type="ECO:0000313" key="11">
    <source>
        <dbReference type="Proteomes" id="UP000552954"/>
    </source>
</evidence>
<dbReference type="SUPFAM" id="SSF55785">
    <property type="entry name" value="PYP-like sensor domain (PAS domain)"/>
    <property type="match status" value="1"/>
</dbReference>
<dbReference type="InterPro" id="IPR011006">
    <property type="entry name" value="CheY-like_superfamily"/>
</dbReference>
<evidence type="ECO:0000313" key="10">
    <source>
        <dbReference type="EMBL" id="NNU45394.1"/>
    </source>
</evidence>
<evidence type="ECO:0000259" key="9">
    <source>
        <dbReference type="PROSITE" id="PS50112"/>
    </source>
</evidence>
<dbReference type="PANTHER" id="PTHR43065">
    <property type="entry name" value="SENSOR HISTIDINE KINASE"/>
    <property type="match status" value="1"/>
</dbReference>
<feature type="region of interest" description="Disordered" evidence="6">
    <location>
        <begin position="688"/>
        <end position="708"/>
    </location>
</feature>
<dbReference type="InterPro" id="IPR000014">
    <property type="entry name" value="PAS"/>
</dbReference>
<dbReference type="Pfam" id="PF08448">
    <property type="entry name" value="PAS_4"/>
    <property type="match status" value="1"/>
</dbReference>
<dbReference type="SMART" id="SM00091">
    <property type="entry name" value="PAS"/>
    <property type="match status" value="1"/>
</dbReference>
<dbReference type="CDD" id="cd00082">
    <property type="entry name" value="HisKA"/>
    <property type="match status" value="1"/>
</dbReference>
<dbReference type="PROSITE" id="PS50112">
    <property type="entry name" value="PAS"/>
    <property type="match status" value="1"/>
</dbReference>
<evidence type="ECO:0000256" key="5">
    <source>
        <dbReference type="SAM" id="Coils"/>
    </source>
</evidence>
<sequence length="824" mass="88487">MRMEAILAIAASGPEAAEADAARLAAQGVGALCAFVPQAALAQRLAVNEPAEAGGVVMLLPSLANPLAVARTVHAAWPQAYLLIVRAEDDLPRLRRDLGIAPMLGRQWSLAAVAEPELTTALRQALASSRQRRQLRTTLASANARLRETHAVSLGEYHRLVTSEHHLSNFLRHSQAAVLGLDAAGTVLFWSEGAAELLGVTVRRALGRPLAELGDWAREIVQAATSLAPEHPRQLVEQMVHLGGQERALEAMLLLTPAVAAGARGTSVVLRDVTARRRAQDQLREANLQLQRLVSERTEALEKSQLALLQVQKLEAIGKLTGGVAHDFNNVLQVIGSNLQLLQPLVQDAGESERLLRAALAAVDRGARLSSQLLAFARRQPLDPVPLNVGRKLHEMDDLLRRSLGEHIEVESSLAAGLWTTLADGGQLENVILNLAINARDAMPEGGRLTLEAANVVLDEEYTRTVPDLTPGQYVMLAVSDTGQGMPPEVAAQAFEPFFTTKPEGKGTGLGLSMAYGFAKQSGGHIRIYSEPGQGTTVKLYLPRSFEKEVIPPRHPTGPVQGGSETILVVEDDLAVQAVVVATLQSLGYRVLRASDAQAALSILQSGVHVDLLFTDVVMPGPLRSPELAQRARQLVPGIAVLFTSGYTQNAIVHGGRLDPGVELLSKPYRQEDLARKVRHLLLLHRQQARTPKPAEPAEQADEPSSPAGALRVLLVEDEAELREVTQQMLELLGCRVQAVASAEAADAALRAGSFHLLLTDISLPGRSGLELAREARALNPEMQVVVSSGYGKADTDADTWNLPKPYGLPELQSLIERVQATVA</sequence>
<dbReference type="Proteomes" id="UP000552954">
    <property type="component" value="Unassembled WGS sequence"/>
</dbReference>
<dbReference type="Gene3D" id="3.30.450.20">
    <property type="entry name" value="PAS domain"/>
    <property type="match status" value="1"/>
</dbReference>
<feature type="coiled-coil region" evidence="5">
    <location>
        <begin position="276"/>
        <end position="303"/>
    </location>
</feature>
<dbReference type="InterPro" id="IPR003594">
    <property type="entry name" value="HATPase_dom"/>
</dbReference>
<gene>
    <name evidence="10" type="ORF">HK415_22890</name>
</gene>
<dbReference type="PANTHER" id="PTHR43065:SF49">
    <property type="entry name" value="HISTIDINE KINASE"/>
    <property type="match status" value="1"/>
</dbReference>
<feature type="domain" description="Histidine kinase" evidence="7">
    <location>
        <begin position="323"/>
        <end position="546"/>
    </location>
</feature>
<keyword evidence="5" id="KW-0175">Coiled coil</keyword>
<dbReference type="GO" id="GO:0000155">
    <property type="term" value="F:phosphorelay sensor kinase activity"/>
    <property type="evidence" value="ECO:0007669"/>
    <property type="project" value="InterPro"/>
</dbReference>
<proteinExistence type="predicted"/>
<dbReference type="SUPFAM" id="SSF52172">
    <property type="entry name" value="CheY-like"/>
    <property type="match status" value="2"/>
</dbReference>
<feature type="modified residue" description="4-aspartylphosphate" evidence="4">
    <location>
        <position position="761"/>
    </location>
</feature>
<dbReference type="Gene3D" id="3.30.565.10">
    <property type="entry name" value="Histidine kinase-like ATPase, C-terminal domain"/>
    <property type="match status" value="1"/>
</dbReference>
<keyword evidence="11" id="KW-1185">Reference proteome</keyword>
<dbReference type="Gene3D" id="1.10.287.130">
    <property type="match status" value="1"/>
</dbReference>
<keyword evidence="3 4" id="KW-0597">Phosphoprotein</keyword>
<evidence type="ECO:0000259" key="8">
    <source>
        <dbReference type="PROSITE" id="PS50110"/>
    </source>
</evidence>
<dbReference type="Pfam" id="PF02518">
    <property type="entry name" value="HATPase_c"/>
    <property type="match status" value="1"/>
</dbReference>
<dbReference type="InterPro" id="IPR036890">
    <property type="entry name" value="HATPase_C_sf"/>
</dbReference>
<dbReference type="SUPFAM" id="SSF47384">
    <property type="entry name" value="Homodimeric domain of signal transducing histidine kinase"/>
    <property type="match status" value="1"/>
</dbReference>
<dbReference type="SUPFAM" id="SSF55874">
    <property type="entry name" value="ATPase domain of HSP90 chaperone/DNA topoisomerase II/histidine kinase"/>
    <property type="match status" value="1"/>
</dbReference>
<evidence type="ECO:0000256" key="6">
    <source>
        <dbReference type="SAM" id="MobiDB-lite"/>
    </source>
</evidence>
<dbReference type="CDD" id="cd16919">
    <property type="entry name" value="HATPase_CckA-like"/>
    <property type="match status" value="1"/>
</dbReference>
<feature type="domain" description="PAS" evidence="9">
    <location>
        <begin position="163"/>
        <end position="208"/>
    </location>
</feature>
<dbReference type="EC" id="2.7.13.3" evidence="2"/>
<dbReference type="EMBL" id="JABFCS010000002">
    <property type="protein sequence ID" value="NNU45394.1"/>
    <property type="molecule type" value="Genomic_DNA"/>
</dbReference>
<evidence type="ECO:0000256" key="4">
    <source>
        <dbReference type="PROSITE-ProRule" id="PRU00169"/>
    </source>
</evidence>
<dbReference type="CDD" id="cd00130">
    <property type="entry name" value="PAS"/>
    <property type="match status" value="1"/>
</dbReference>
<feature type="modified residue" description="4-aspartylphosphate" evidence="4">
    <location>
        <position position="616"/>
    </location>
</feature>
<dbReference type="InterPro" id="IPR005467">
    <property type="entry name" value="His_kinase_dom"/>
</dbReference>
<evidence type="ECO:0000259" key="7">
    <source>
        <dbReference type="PROSITE" id="PS50109"/>
    </source>
</evidence>
<protein>
    <recommendedName>
        <fullName evidence="2">histidine kinase</fullName>
        <ecNumber evidence="2">2.7.13.3</ecNumber>
    </recommendedName>
</protein>
<name>A0A849KFS1_9BURK</name>
<reference evidence="10 11" key="2">
    <citation type="submission" date="2020-06" db="EMBL/GenBank/DDBJ databases">
        <title>Ramlibacter rhizophilus sp. nov., isolated from rhizosphere soil of national flower Mugunghwa from South Korea.</title>
        <authorList>
            <person name="Zheng-Fei Y."/>
            <person name="Huan T."/>
        </authorList>
    </citation>
    <scope>NUCLEOTIDE SEQUENCE [LARGE SCALE GENOMIC DNA]</scope>
    <source>
        <strain evidence="10 11">B156</strain>
    </source>
</reference>
<reference evidence="10 11" key="1">
    <citation type="submission" date="2020-05" db="EMBL/GenBank/DDBJ databases">
        <authorList>
            <person name="Khan S.A."/>
            <person name="Jeon C.O."/>
            <person name="Chun B.H."/>
        </authorList>
    </citation>
    <scope>NUCLEOTIDE SEQUENCE [LARGE SCALE GENOMIC DNA]</scope>
    <source>
        <strain evidence="10 11">B156</strain>
    </source>
</reference>
<dbReference type="PROSITE" id="PS50109">
    <property type="entry name" value="HIS_KIN"/>
    <property type="match status" value="1"/>
</dbReference>